<dbReference type="GeneID" id="28739323"/>
<dbReference type="PANTHER" id="PTHR21089">
    <property type="entry name" value="SHIKIMATE DEHYDROGENASE"/>
    <property type="match status" value="1"/>
</dbReference>
<dbReference type="GO" id="GO:0004764">
    <property type="term" value="F:shikimate 3-dehydrogenase (NADP+) activity"/>
    <property type="evidence" value="ECO:0007669"/>
    <property type="project" value="InterPro"/>
</dbReference>
<feature type="domain" description="SDH C-terminal" evidence="3">
    <location>
        <begin position="250"/>
        <end position="279"/>
    </location>
</feature>
<keyword evidence="5" id="KW-1185">Reference proteome</keyword>
<accession>A0A0N1P2B2</accession>
<dbReference type="OrthoDB" id="204377at2759"/>
<dbReference type="Gene3D" id="3.40.50.10860">
    <property type="entry name" value="Leucine Dehydrogenase, chain A, domain 1"/>
    <property type="match status" value="1"/>
</dbReference>
<evidence type="ECO:0000259" key="2">
    <source>
        <dbReference type="Pfam" id="PF08501"/>
    </source>
</evidence>
<name>A0A0N1P2B2_9EURO</name>
<dbReference type="AlphaFoldDB" id="A0A0N1P2B2"/>
<evidence type="ECO:0000313" key="4">
    <source>
        <dbReference type="EMBL" id="KPI43254.1"/>
    </source>
</evidence>
<dbReference type="UniPathway" id="UPA00053">
    <property type="reaction ID" value="UER00087"/>
</dbReference>
<proteinExistence type="predicted"/>
<organism evidence="4 5">
    <name type="scientific">Cyphellophora attinorum</name>
    <dbReference type="NCBI Taxonomy" id="1664694"/>
    <lineage>
        <taxon>Eukaryota</taxon>
        <taxon>Fungi</taxon>
        <taxon>Dikarya</taxon>
        <taxon>Ascomycota</taxon>
        <taxon>Pezizomycotina</taxon>
        <taxon>Eurotiomycetes</taxon>
        <taxon>Chaetothyriomycetidae</taxon>
        <taxon>Chaetothyriales</taxon>
        <taxon>Cyphellophoraceae</taxon>
        <taxon>Cyphellophora</taxon>
    </lineage>
</organism>
<dbReference type="InterPro" id="IPR013708">
    <property type="entry name" value="Shikimate_DH-bd_N"/>
</dbReference>
<dbReference type="SUPFAM" id="SSF53223">
    <property type="entry name" value="Aminoacid dehydrogenase-like, N-terminal domain"/>
    <property type="match status" value="1"/>
</dbReference>
<dbReference type="Pfam" id="PF08501">
    <property type="entry name" value="Shikimate_dh_N"/>
    <property type="match status" value="1"/>
</dbReference>
<dbReference type="STRING" id="1664694.A0A0N1P2B2"/>
<dbReference type="Proteomes" id="UP000038010">
    <property type="component" value="Unassembled WGS sequence"/>
</dbReference>
<dbReference type="InterPro" id="IPR041121">
    <property type="entry name" value="SDH_C"/>
</dbReference>
<sequence length="285" mass="31009">MGSIAPEDLSTQPLRFFIFGNNIAHSLSPTIHNAAFAHYGFPHHYSIHETTNIDASNRKLLNSPDFGGASITFPHKLSVQPLLQSISPSATSMGAVNTIIVRHTDDGVRQLHGDNTDWLGIRNCIARHHSSTPKSAVVIGAGGAARAAVFAISHLGLRHVTIVNRSRATAQSLADSFPEMQFTICEALQEVKPADLIVGCIPADDVREEDIPSQMFMESGGRVVEMSYRPPVSALMSVARKRPGWTVFGGVDVLKEQAYAQFEIWTGRPAPVNIIQKALAERQKL</sequence>
<evidence type="ECO:0000259" key="1">
    <source>
        <dbReference type="Pfam" id="PF01488"/>
    </source>
</evidence>
<dbReference type="InterPro" id="IPR036291">
    <property type="entry name" value="NAD(P)-bd_dom_sf"/>
</dbReference>
<dbReference type="GO" id="GO:0009423">
    <property type="term" value="P:chorismate biosynthetic process"/>
    <property type="evidence" value="ECO:0007669"/>
    <property type="project" value="UniProtKB-UniPathway"/>
</dbReference>
<dbReference type="InterPro" id="IPR046346">
    <property type="entry name" value="Aminoacid_DH-like_N_sf"/>
</dbReference>
<dbReference type="SUPFAM" id="SSF51735">
    <property type="entry name" value="NAD(P)-binding Rossmann-fold domains"/>
    <property type="match status" value="1"/>
</dbReference>
<dbReference type="RefSeq" id="XP_018003217.1">
    <property type="nucleotide sequence ID" value="XM_018147443.1"/>
</dbReference>
<dbReference type="Pfam" id="PF01488">
    <property type="entry name" value="Shikimate_DH"/>
    <property type="match status" value="1"/>
</dbReference>
<dbReference type="EMBL" id="LFJN01000005">
    <property type="protein sequence ID" value="KPI43254.1"/>
    <property type="molecule type" value="Genomic_DNA"/>
</dbReference>
<dbReference type="InterPro" id="IPR006151">
    <property type="entry name" value="Shikm_DH/Glu-tRNA_Rdtase"/>
</dbReference>
<feature type="domain" description="Quinate/shikimate 5-dehydrogenase/glutamyl-tRNA reductase" evidence="1">
    <location>
        <begin position="132"/>
        <end position="204"/>
    </location>
</feature>
<dbReference type="GO" id="GO:0019632">
    <property type="term" value="P:shikimate metabolic process"/>
    <property type="evidence" value="ECO:0007669"/>
    <property type="project" value="TreeGrafter"/>
</dbReference>
<dbReference type="InterPro" id="IPR010110">
    <property type="entry name" value="Shikimate_DH_AroM-type"/>
</dbReference>
<reference evidence="4 5" key="1">
    <citation type="submission" date="2015-06" db="EMBL/GenBank/DDBJ databases">
        <title>Draft genome of the ant-associated black yeast Phialophora attae CBS 131958.</title>
        <authorList>
            <person name="Moreno L.F."/>
            <person name="Stielow B.J."/>
            <person name="de Hoog S."/>
            <person name="Vicente V.A."/>
            <person name="Weiss V.A."/>
            <person name="de Vries M."/>
            <person name="Cruz L.M."/>
            <person name="Souza E.M."/>
        </authorList>
    </citation>
    <scope>NUCLEOTIDE SEQUENCE [LARGE SCALE GENOMIC DNA]</scope>
    <source>
        <strain evidence="4 5">CBS 131958</strain>
    </source>
</reference>
<dbReference type="Pfam" id="PF18317">
    <property type="entry name" value="SDH_C"/>
    <property type="match status" value="1"/>
</dbReference>
<protein>
    <submittedName>
        <fullName evidence="4">Pentafunctional AROM polypeptide</fullName>
    </submittedName>
</protein>
<gene>
    <name evidence="4" type="ORF">AB675_7100</name>
</gene>
<dbReference type="GO" id="GO:0005737">
    <property type="term" value="C:cytoplasm"/>
    <property type="evidence" value="ECO:0007669"/>
    <property type="project" value="InterPro"/>
</dbReference>
<dbReference type="Gene3D" id="3.40.50.720">
    <property type="entry name" value="NAD(P)-binding Rossmann-like Domain"/>
    <property type="match status" value="1"/>
</dbReference>
<evidence type="ECO:0000259" key="3">
    <source>
        <dbReference type="Pfam" id="PF18317"/>
    </source>
</evidence>
<dbReference type="PANTHER" id="PTHR21089:SF1">
    <property type="entry name" value="BIFUNCTIONAL 3-DEHYDROQUINATE DEHYDRATASE_SHIKIMATE DEHYDROGENASE, CHLOROPLASTIC"/>
    <property type="match status" value="1"/>
</dbReference>
<comment type="caution">
    <text evidence="4">The sequence shown here is derived from an EMBL/GenBank/DDBJ whole genome shotgun (WGS) entry which is preliminary data.</text>
</comment>
<dbReference type="NCBIfam" id="TIGR01809">
    <property type="entry name" value="Shik-DH-AROM"/>
    <property type="match status" value="1"/>
</dbReference>
<evidence type="ECO:0000313" key="5">
    <source>
        <dbReference type="Proteomes" id="UP000038010"/>
    </source>
</evidence>
<dbReference type="InterPro" id="IPR022893">
    <property type="entry name" value="Shikimate_DH_fam"/>
</dbReference>
<dbReference type="VEuPathDB" id="FungiDB:AB675_7100"/>
<dbReference type="CDD" id="cd01065">
    <property type="entry name" value="NAD_bind_Shikimate_DH"/>
    <property type="match status" value="1"/>
</dbReference>
<feature type="domain" description="Shikimate dehydrogenase substrate binding N-terminal" evidence="2">
    <location>
        <begin position="18"/>
        <end position="99"/>
    </location>
</feature>